<gene>
    <name evidence="2" type="ORF">ALECFALPRED_005345</name>
</gene>
<comment type="caution">
    <text evidence="2">The sequence shown here is derived from an EMBL/GenBank/DDBJ whole genome shotgun (WGS) entry which is preliminary data.</text>
</comment>
<dbReference type="AlphaFoldDB" id="A0A8H3FX50"/>
<feature type="region of interest" description="Disordered" evidence="1">
    <location>
        <begin position="78"/>
        <end position="122"/>
    </location>
</feature>
<accession>A0A8H3FX50</accession>
<keyword evidence="3" id="KW-1185">Reference proteome</keyword>
<feature type="region of interest" description="Disordered" evidence="1">
    <location>
        <begin position="1"/>
        <end position="52"/>
    </location>
</feature>
<feature type="region of interest" description="Disordered" evidence="1">
    <location>
        <begin position="175"/>
        <end position="202"/>
    </location>
</feature>
<dbReference type="Proteomes" id="UP000664203">
    <property type="component" value="Unassembled WGS sequence"/>
</dbReference>
<protein>
    <submittedName>
        <fullName evidence="2">Uncharacterized protein</fullName>
    </submittedName>
</protein>
<name>A0A8H3FX50_9LECA</name>
<evidence type="ECO:0000313" key="2">
    <source>
        <dbReference type="EMBL" id="CAF9932652.1"/>
    </source>
</evidence>
<organism evidence="2 3">
    <name type="scientific">Alectoria fallacina</name>
    <dbReference type="NCBI Taxonomy" id="1903189"/>
    <lineage>
        <taxon>Eukaryota</taxon>
        <taxon>Fungi</taxon>
        <taxon>Dikarya</taxon>
        <taxon>Ascomycota</taxon>
        <taxon>Pezizomycotina</taxon>
        <taxon>Lecanoromycetes</taxon>
        <taxon>OSLEUM clade</taxon>
        <taxon>Lecanoromycetidae</taxon>
        <taxon>Lecanorales</taxon>
        <taxon>Lecanorineae</taxon>
        <taxon>Parmeliaceae</taxon>
        <taxon>Alectoria</taxon>
    </lineage>
</organism>
<sequence length="202" mass="23076">MNIRRLGLPWIRPGRMTELARKKSQSGERSSKVTPQEVYHRETQLGPFSEAEREIALQTGSLERSERAFKEFCRKLQEEDRNDQVSQEHQGQKENEPSLRSAPKMEQAHKEENPALEIDRSTEPAASYLRFCALNPAEDNGKERAVQTLPIQVRGQARESKIAPKVTGVDLVESSARKDRPTTEIHQTLHTQKGVREHNDSQ</sequence>
<feature type="compositionally biased region" description="Basic and acidic residues" evidence="1">
    <location>
        <begin position="106"/>
        <end position="122"/>
    </location>
</feature>
<reference evidence="2" key="1">
    <citation type="submission" date="2021-03" db="EMBL/GenBank/DDBJ databases">
        <authorList>
            <person name="Tagirdzhanova G."/>
        </authorList>
    </citation>
    <scope>NUCLEOTIDE SEQUENCE</scope>
</reference>
<proteinExistence type="predicted"/>
<evidence type="ECO:0000313" key="3">
    <source>
        <dbReference type="Proteomes" id="UP000664203"/>
    </source>
</evidence>
<dbReference type="EMBL" id="CAJPDR010000333">
    <property type="protein sequence ID" value="CAF9932652.1"/>
    <property type="molecule type" value="Genomic_DNA"/>
</dbReference>
<evidence type="ECO:0000256" key="1">
    <source>
        <dbReference type="SAM" id="MobiDB-lite"/>
    </source>
</evidence>
<feature type="compositionally biased region" description="Basic and acidic residues" evidence="1">
    <location>
        <begin position="18"/>
        <end position="31"/>
    </location>
</feature>
<dbReference type="OrthoDB" id="10293147at2759"/>